<reference evidence="1" key="1">
    <citation type="submission" date="2020-02" db="EMBL/GenBank/DDBJ databases">
        <authorList>
            <person name="Palmer J.M."/>
        </authorList>
    </citation>
    <scope>NUCLEOTIDE SEQUENCE</scope>
    <source>
        <strain evidence="1">EPUS1.4</strain>
        <tissue evidence="1">Thallus</tissue>
    </source>
</reference>
<comment type="caution">
    <text evidence="1">The sequence shown here is derived from an EMBL/GenBank/DDBJ whole genome shotgun (WGS) entry which is preliminary data.</text>
</comment>
<name>A0A8H7AKV0_9EURO</name>
<dbReference type="EMBL" id="JAACFV010000035">
    <property type="protein sequence ID" value="KAF7509999.1"/>
    <property type="molecule type" value="Genomic_DNA"/>
</dbReference>
<accession>A0A8H7AKV0</accession>
<evidence type="ECO:0000313" key="1">
    <source>
        <dbReference type="EMBL" id="KAF7509999.1"/>
    </source>
</evidence>
<dbReference type="Proteomes" id="UP000606974">
    <property type="component" value="Unassembled WGS sequence"/>
</dbReference>
<dbReference type="AlphaFoldDB" id="A0A8H7AKV0"/>
<organism evidence="1 2">
    <name type="scientific">Endocarpon pusillum</name>
    <dbReference type="NCBI Taxonomy" id="364733"/>
    <lineage>
        <taxon>Eukaryota</taxon>
        <taxon>Fungi</taxon>
        <taxon>Dikarya</taxon>
        <taxon>Ascomycota</taxon>
        <taxon>Pezizomycotina</taxon>
        <taxon>Eurotiomycetes</taxon>
        <taxon>Chaetothyriomycetidae</taxon>
        <taxon>Verrucariales</taxon>
        <taxon>Verrucariaceae</taxon>
        <taxon>Endocarpon</taxon>
    </lineage>
</organism>
<proteinExistence type="predicted"/>
<sequence>MFSTPTPPTFYSFDSTDQQLPLLRAPRYPRARSHPSLSISQWLQMPDLQAKLLRRPQSGEQ</sequence>
<protein>
    <submittedName>
        <fullName evidence="1">Uncharacterized protein</fullName>
    </submittedName>
</protein>
<evidence type="ECO:0000313" key="2">
    <source>
        <dbReference type="Proteomes" id="UP000606974"/>
    </source>
</evidence>
<gene>
    <name evidence="1" type="ORF">GJ744_007313</name>
</gene>
<keyword evidence="2" id="KW-1185">Reference proteome</keyword>